<dbReference type="GO" id="GO:0016020">
    <property type="term" value="C:membrane"/>
    <property type="evidence" value="ECO:0007669"/>
    <property type="project" value="UniProtKB-SubCell"/>
</dbReference>
<evidence type="ECO:0000256" key="4">
    <source>
        <dbReference type="ARBA" id="ARBA00023136"/>
    </source>
</evidence>
<evidence type="ECO:0008006" key="9">
    <source>
        <dbReference type="Google" id="ProtNLM"/>
    </source>
</evidence>
<evidence type="ECO:0000256" key="5">
    <source>
        <dbReference type="SAM" id="MobiDB-lite"/>
    </source>
</evidence>
<organism evidence="7 8">
    <name type="scientific">Mycena maculata</name>
    <dbReference type="NCBI Taxonomy" id="230809"/>
    <lineage>
        <taxon>Eukaryota</taxon>
        <taxon>Fungi</taxon>
        <taxon>Dikarya</taxon>
        <taxon>Basidiomycota</taxon>
        <taxon>Agaricomycotina</taxon>
        <taxon>Agaricomycetes</taxon>
        <taxon>Agaricomycetidae</taxon>
        <taxon>Agaricales</taxon>
        <taxon>Marasmiineae</taxon>
        <taxon>Mycenaceae</taxon>
        <taxon>Mycena</taxon>
    </lineage>
</organism>
<dbReference type="Pfam" id="PF00335">
    <property type="entry name" value="Tetraspanin"/>
    <property type="match status" value="1"/>
</dbReference>
<feature type="transmembrane region" description="Helical" evidence="6">
    <location>
        <begin position="273"/>
        <end position="294"/>
    </location>
</feature>
<feature type="transmembrane region" description="Helical" evidence="6">
    <location>
        <begin position="149"/>
        <end position="171"/>
    </location>
</feature>
<reference evidence="7" key="1">
    <citation type="submission" date="2023-03" db="EMBL/GenBank/DDBJ databases">
        <title>Massive genome expansion in bonnet fungi (Mycena s.s.) driven by repeated elements and novel gene families across ecological guilds.</title>
        <authorList>
            <consortium name="Lawrence Berkeley National Laboratory"/>
            <person name="Harder C.B."/>
            <person name="Miyauchi S."/>
            <person name="Viragh M."/>
            <person name="Kuo A."/>
            <person name="Thoen E."/>
            <person name="Andreopoulos B."/>
            <person name="Lu D."/>
            <person name="Skrede I."/>
            <person name="Drula E."/>
            <person name="Henrissat B."/>
            <person name="Morin E."/>
            <person name="Kohler A."/>
            <person name="Barry K."/>
            <person name="LaButti K."/>
            <person name="Morin E."/>
            <person name="Salamov A."/>
            <person name="Lipzen A."/>
            <person name="Mereny Z."/>
            <person name="Hegedus B."/>
            <person name="Baldrian P."/>
            <person name="Stursova M."/>
            <person name="Weitz H."/>
            <person name="Taylor A."/>
            <person name="Grigoriev I.V."/>
            <person name="Nagy L.G."/>
            <person name="Martin F."/>
            <person name="Kauserud H."/>
        </authorList>
    </citation>
    <scope>NUCLEOTIDE SEQUENCE</scope>
    <source>
        <strain evidence="7">CBHHK188m</strain>
    </source>
</reference>
<feature type="transmembrane region" description="Helical" evidence="6">
    <location>
        <begin position="178"/>
        <end position="198"/>
    </location>
</feature>
<evidence type="ECO:0000256" key="6">
    <source>
        <dbReference type="SAM" id="Phobius"/>
    </source>
</evidence>
<gene>
    <name evidence="7" type="ORF">DFH07DRAFT_870589</name>
</gene>
<keyword evidence="2 6" id="KW-0812">Transmembrane</keyword>
<sequence length="355" mass="38285">MYTSDYLEPPSAPFAGASRPVSPSGSTHSLAANYLPSKFSNSMISRRRGFGGKGELAGTMVPRGGGVEAFRSGAARIPGAGDEDYDGVELRKGKGLLRAGRWTRFKFILFVANVVLAAYSICLLVFILLTYFSTLKGSPILLVANNTELGFSAAAASVALFVALIGFPGILLNNRPFLAVYTFLLWVTFALILVPGYLTYKRRSLNLEGKINQQWSQGLGAVGRLVVQNALGCCGYFSPFVEATVSATCYSRSVLPGCKEAFFEFERRTLERWYTIAFALVPVHIAIMVSALLCSNHVTYRFGKGMMPKAYRLSKASMAVIVERYAAQLAEQYGPDAAAHIIASSSISSAGARGD</sequence>
<comment type="caution">
    <text evidence="7">The sequence shown here is derived from an EMBL/GenBank/DDBJ whole genome shotgun (WGS) entry which is preliminary data.</text>
</comment>
<feature type="region of interest" description="Disordered" evidence="5">
    <location>
        <begin position="1"/>
        <end position="20"/>
    </location>
</feature>
<proteinExistence type="predicted"/>
<name>A0AAD7IAL8_9AGAR</name>
<evidence type="ECO:0000313" key="8">
    <source>
        <dbReference type="Proteomes" id="UP001215280"/>
    </source>
</evidence>
<keyword evidence="8" id="KW-1185">Reference proteome</keyword>
<accession>A0AAD7IAL8</accession>
<dbReference type="Proteomes" id="UP001215280">
    <property type="component" value="Unassembled WGS sequence"/>
</dbReference>
<evidence type="ECO:0000313" key="7">
    <source>
        <dbReference type="EMBL" id="KAJ7737786.1"/>
    </source>
</evidence>
<keyword evidence="3 6" id="KW-1133">Transmembrane helix</keyword>
<feature type="transmembrane region" description="Helical" evidence="6">
    <location>
        <begin position="107"/>
        <end position="129"/>
    </location>
</feature>
<evidence type="ECO:0000256" key="1">
    <source>
        <dbReference type="ARBA" id="ARBA00004141"/>
    </source>
</evidence>
<dbReference type="AlphaFoldDB" id="A0AAD7IAL8"/>
<keyword evidence="4 6" id="KW-0472">Membrane</keyword>
<evidence type="ECO:0000256" key="3">
    <source>
        <dbReference type="ARBA" id="ARBA00022989"/>
    </source>
</evidence>
<dbReference type="EMBL" id="JARJLG010000141">
    <property type="protein sequence ID" value="KAJ7737786.1"/>
    <property type="molecule type" value="Genomic_DNA"/>
</dbReference>
<comment type="subcellular location">
    <subcellularLocation>
        <location evidence="1">Membrane</location>
        <topology evidence="1">Multi-pass membrane protein</topology>
    </subcellularLocation>
</comment>
<protein>
    <recommendedName>
        <fullName evidence="9">Tetraspanin Tsp2</fullName>
    </recommendedName>
</protein>
<dbReference type="InterPro" id="IPR018499">
    <property type="entry name" value="Tetraspanin/Peripherin"/>
</dbReference>
<evidence type="ECO:0000256" key="2">
    <source>
        <dbReference type="ARBA" id="ARBA00022692"/>
    </source>
</evidence>